<protein>
    <submittedName>
        <fullName evidence="2">Uncharacterized protein</fullName>
    </submittedName>
</protein>
<dbReference type="OMA" id="MYEDNGS"/>
<dbReference type="Gene3D" id="2.160.10.10">
    <property type="entry name" value="Hexapeptide repeat proteins"/>
    <property type="match status" value="1"/>
</dbReference>
<dbReference type="GO" id="GO:0007052">
    <property type="term" value="P:mitotic spindle organization"/>
    <property type="evidence" value="ECO:0007669"/>
    <property type="project" value="TreeGrafter"/>
</dbReference>
<dbReference type="PANTHER" id="PTHR13072:SF0">
    <property type="entry name" value="DYNACTIN SUBUNIT 6"/>
    <property type="match status" value="1"/>
</dbReference>
<dbReference type="GO" id="GO:0005869">
    <property type="term" value="C:dynactin complex"/>
    <property type="evidence" value="ECO:0007669"/>
    <property type="project" value="InterPro"/>
</dbReference>
<dbReference type="HOGENOM" id="CLU_2148612_0_0_1"/>
<evidence type="ECO:0000256" key="1">
    <source>
        <dbReference type="ARBA" id="ARBA00022490"/>
    </source>
</evidence>
<name>M3YRY9_MUSPF</name>
<organism evidence="2">
    <name type="scientific">Mustela putorius furo</name>
    <name type="common">European domestic ferret</name>
    <name type="synonym">Mustela furo</name>
    <dbReference type="NCBI Taxonomy" id="9669"/>
    <lineage>
        <taxon>Eukaryota</taxon>
        <taxon>Metazoa</taxon>
        <taxon>Chordata</taxon>
        <taxon>Craniata</taxon>
        <taxon>Vertebrata</taxon>
        <taxon>Euteleostomi</taxon>
        <taxon>Mammalia</taxon>
        <taxon>Eutheria</taxon>
        <taxon>Laurasiatheria</taxon>
        <taxon>Carnivora</taxon>
        <taxon>Caniformia</taxon>
        <taxon>Musteloidea</taxon>
        <taxon>Mustelidae</taxon>
        <taxon>Mustelinae</taxon>
        <taxon>Mustela</taxon>
    </lineage>
</organism>
<dbReference type="STRING" id="9669.ENSMPUP00000014099"/>
<keyword evidence="1" id="KW-0963">Cytoplasm</keyword>
<proteinExistence type="predicted"/>
<accession>M3YRY9</accession>
<dbReference type="EMBL" id="AEYP01038595">
    <property type="status" value="NOT_ANNOTATED_CDS"/>
    <property type="molecule type" value="Genomic_DNA"/>
</dbReference>
<dbReference type="GeneTree" id="ENSGT00390000017890"/>
<dbReference type="PANTHER" id="PTHR13072">
    <property type="entry name" value="DYNACTIN 6"/>
    <property type="match status" value="1"/>
</dbReference>
<dbReference type="GO" id="GO:0070840">
    <property type="term" value="F:dynein complex binding"/>
    <property type="evidence" value="ECO:0007669"/>
    <property type="project" value="TreeGrafter"/>
</dbReference>
<reference evidence="2" key="1">
    <citation type="submission" date="2024-06" db="UniProtKB">
        <authorList>
            <consortium name="Ensembl"/>
        </authorList>
    </citation>
    <scope>IDENTIFICATION</scope>
</reference>
<dbReference type="Ensembl" id="ENSMPUT00000014324.1">
    <property type="protein sequence ID" value="ENSMPUP00000014099.1"/>
    <property type="gene ID" value="ENSMPUG00000014208.1"/>
</dbReference>
<dbReference type="AlphaFoldDB" id="M3YRY9"/>
<evidence type="ECO:0000313" key="2">
    <source>
        <dbReference type="Ensembl" id="ENSMPUP00000014099.1"/>
    </source>
</evidence>
<dbReference type="InParanoid" id="M3YRY9"/>
<sequence length="122" mass="13641">MITGTNNVFEIVCYSQAIKMGDNNVIVSKAYLDRNIIFTSVWVTSVCCNLNTTEVIPEKTVIDCSDCLCGVHTEQPQLQILQLDFLIKILPNYHHLKKTMKGSPTPVMYEDNGSAMLELALT</sequence>
<dbReference type="eggNOG" id="KOG4042">
    <property type="taxonomic scope" value="Eukaryota"/>
</dbReference>
<dbReference type="InterPro" id="IPR027777">
    <property type="entry name" value="DCTN6"/>
</dbReference>